<dbReference type="RefSeq" id="WP_133769188.1">
    <property type="nucleotide sequence ID" value="NZ_SNZR01000011.1"/>
</dbReference>
<sequence>MDTKPPGIQAVETVPGGKVLTVTWRNIVWPDGGKRKAVDLDGWIATGGEILAPLNRREVFERAAVGEHGASVTWDAGEGDLSIDAFHLEQITREQLPFGAEEIAAWQAALGISNSEAAGLLGIRTSTWATYKAGTATMPHAMRLLCRSTLRDPLTLHAWLHPARPAGRPRRDAA</sequence>
<dbReference type="SUPFAM" id="SSF143880">
    <property type="entry name" value="NE0471 N-terminal domain-like"/>
    <property type="match status" value="1"/>
</dbReference>
<dbReference type="Gene3D" id="3.30.2020.10">
    <property type="entry name" value="NE0471-like N-terminal domain"/>
    <property type="match status" value="1"/>
</dbReference>
<dbReference type="Proteomes" id="UP000295122">
    <property type="component" value="Unassembled WGS sequence"/>
</dbReference>
<evidence type="ECO:0000313" key="2">
    <source>
        <dbReference type="Proteomes" id="UP000295122"/>
    </source>
</evidence>
<organism evidence="1 2">
    <name type="scientific">Enterovirga rhinocerotis</name>
    <dbReference type="NCBI Taxonomy" id="1339210"/>
    <lineage>
        <taxon>Bacteria</taxon>
        <taxon>Pseudomonadati</taxon>
        <taxon>Pseudomonadota</taxon>
        <taxon>Alphaproteobacteria</taxon>
        <taxon>Hyphomicrobiales</taxon>
        <taxon>Methylobacteriaceae</taxon>
        <taxon>Enterovirga</taxon>
    </lineage>
</organism>
<reference evidence="1 2" key="1">
    <citation type="submission" date="2019-03" db="EMBL/GenBank/DDBJ databases">
        <title>Genomic Encyclopedia of Type Strains, Phase IV (KMG-IV): sequencing the most valuable type-strain genomes for metagenomic binning, comparative biology and taxonomic classification.</title>
        <authorList>
            <person name="Goeker M."/>
        </authorList>
    </citation>
    <scope>NUCLEOTIDE SEQUENCE [LARGE SCALE GENOMIC DNA]</scope>
    <source>
        <strain evidence="1 2">DSM 25903</strain>
    </source>
</reference>
<dbReference type="Gene3D" id="1.10.260.40">
    <property type="entry name" value="lambda repressor-like DNA-binding domains"/>
    <property type="match status" value="1"/>
</dbReference>
<dbReference type="EMBL" id="SNZR01000011">
    <property type="protein sequence ID" value="TDR94277.1"/>
    <property type="molecule type" value="Genomic_DNA"/>
</dbReference>
<gene>
    <name evidence="1" type="ORF">EV668_1560</name>
</gene>
<keyword evidence="2" id="KW-1185">Reference proteome</keyword>
<dbReference type="GO" id="GO:0003677">
    <property type="term" value="F:DNA binding"/>
    <property type="evidence" value="ECO:0007669"/>
    <property type="project" value="InterPro"/>
</dbReference>
<evidence type="ECO:0008006" key="3">
    <source>
        <dbReference type="Google" id="ProtNLM"/>
    </source>
</evidence>
<proteinExistence type="predicted"/>
<dbReference type="AlphaFoldDB" id="A0A4R7CBX6"/>
<dbReference type="InterPro" id="IPR036782">
    <property type="entry name" value="NE0471-like_N"/>
</dbReference>
<comment type="caution">
    <text evidence="1">The sequence shown here is derived from an EMBL/GenBank/DDBJ whole genome shotgun (WGS) entry which is preliminary data.</text>
</comment>
<protein>
    <recommendedName>
        <fullName evidence="3">DUF2442 domain-containing protein</fullName>
    </recommendedName>
</protein>
<name>A0A4R7CBX6_9HYPH</name>
<dbReference type="InterPro" id="IPR010982">
    <property type="entry name" value="Lambda_DNA-bd_dom_sf"/>
</dbReference>
<accession>A0A4R7CBX6</accession>
<evidence type="ECO:0000313" key="1">
    <source>
        <dbReference type="EMBL" id="TDR94277.1"/>
    </source>
</evidence>
<dbReference type="SUPFAM" id="SSF47413">
    <property type="entry name" value="lambda repressor-like DNA-binding domains"/>
    <property type="match status" value="1"/>
</dbReference>
<dbReference type="OrthoDB" id="7304458at2"/>